<evidence type="ECO:0000256" key="2">
    <source>
        <dbReference type="ARBA" id="ARBA00013184"/>
    </source>
</evidence>
<dbReference type="GO" id="GO:0004402">
    <property type="term" value="F:histone acetyltransferase activity"/>
    <property type="evidence" value="ECO:0007669"/>
    <property type="project" value="UniProtKB-UniRule"/>
</dbReference>
<dbReference type="Pfam" id="PF10394">
    <property type="entry name" value="Hat1_N"/>
    <property type="match status" value="1"/>
</dbReference>
<feature type="active site" description="Proton donor/acceptor" evidence="8">
    <location>
        <position position="307"/>
    </location>
</feature>
<comment type="subcellular location">
    <subcellularLocation>
        <location evidence="7">Cytoplasm</location>
    </subcellularLocation>
    <subcellularLocation>
        <location evidence="7">Nucleus</location>
    </subcellularLocation>
</comment>
<dbReference type="GO" id="GO:0005737">
    <property type="term" value="C:cytoplasm"/>
    <property type="evidence" value="ECO:0007669"/>
    <property type="project" value="UniProtKB-SubCell"/>
</dbReference>
<dbReference type="Proteomes" id="UP001310890">
    <property type="component" value="Unassembled WGS sequence"/>
</dbReference>
<feature type="compositionally biased region" description="Basic residues" evidence="11">
    <location>
        <begin position="518"/>
        <end position="527"/>
    </location>
</feature>
<protein>
    <recommendedName>
        <fullName evidence="3 7">Histone acetyltransferase type B catalytic subunit</fullName>
        <ecNumber evidence="2 7">2.3.1.48</ecNumber>
    </recommendedName>
</protein>
<comment type="catalytic activity">
    <reaction evidence="6 7">
        <text>L-lysyl-[protein] + acetyl-CoA = N(6)-acetyl-L-lysyl-[protein] + CoA + H(+)</text>
        <dbReference type="Rhea" id="RHEA:45948"/>
        <dbReference type="Rhea" id="RHEA-COMP:9752"/>
        <dbReference type="Rhea" id="RHEA-COMP:10731"/>
        <dbReference type="ChEBI" id="CHEBI:15378"/>
        <dbReference type="ChEBI" id="CHEBI:29969"/>
        <dbReference type="ChEBI" id="CHEBI:57287"/>
        <dbReference type="ChEBI" id="CHEBI:57288"/>
        <dbReference type="ChEBI" id="CHEBI:61930"/>
        <dbReference type="EC" id="2.3.1.48"/>
    </reaction>
</comment>
<dbReference type="AlphaFoldDB" id="A0AAN7TRX7"/>
<evidence type="ECO:0000256" key="6">
    <source>
        <dbReference type="ARBA" id="ARBA00048017"/>
    </source>
</evidence>
<dbReference type="GO" id="GO:0005634">
    <property type="term" value="C:nucleus"/>
    <property type="evidence" value="ECO:0007669"/>
    <property type="project" value="UniProtKB-SubCell"/>
</dbReference>
<evidence type="ECO:0000256" key="1">
    <source>
        <dbReference type="ARBA" id="ARBA00010543"/>
    </source>
</evidence>
<evidence type="ECO:0000256" key="11">
    <source>
        <dbReference type="SAM" id="MobiDB-lite"/>
    </source>
</evidence>
<keyword evidence="4 7" id="KW-0808">Transferase</keyword>
<dbReference type="Gene3D" id="3.40.630.30">
    <property type="match status" value="1"/>
</dbReference>
<feature type="region of interest" description="Disordered" evidence="11">
    <location>
        <begin position="469"/>
        <end position="527"/>
    </location>
</feature>
<dbReference type="EMBL" id="JAVRRL010000002">
    <property type="protein sequence ID" value="KAK5118343.1"/>
    <property type="molecule type" value="Genomic_DNA"/>
</dbReference>
<feature type="binding site" evidence="9">
    <location>
        <begin position="272"/>
        <end position="274"/>
    </location>
    <ligand>
        <name>acetyl-CoA</name>
        <dbReference type="ChEBI" id="CHEBI:57288"/>
    </ligand>
</feature>
<dbReference type="InterPro" id="IPR016181">
    <property type="entry name" value="Acyl_CoA_acyltransferase"/>
</dbReference>
<organism evidence="13 14">
    <name type="scientific">Meristemomyces frigidus</name>
    <dbReference type="NCBI Taxonomy" id="1508187"/>
    <lineage>
        <taxon>Eukaryota</taxon>
        <taxon>Fungi</taxon>
        <taxon>Dikarya</taxon>
        <taxon>Ascomycota</taxon>
        <taxon>Pezizomycotina</taxon>
        <taxon>Dothideomycetes</taxon>
        <taxon>Dothideomycetidae</taxon>
        <taxon>Mycosphaerellales</taxon>
        <taxon>Teratosphaeriaceae</taxon>
        <taxon>Meristemomyces</taxon>
    </lineage>
</organism>
<accession>A0AAN7TRX7</accession>
<feature type="binding site" evidence="9">
    <location>
        <position position="310"/>
    </location>
    <ligand>
        <name>acetyl-CoA</name>
        <dbReference type="ChEBI" id="CHEBI:57288"/>
    </ligand>
</feature>
<feature type="site" description="Interaction with histone H4 N-terminus" evidence="10">
    <location>
        <position position="186"/>
    </location>
</feature>
<keyword evidence="5 7" id="KW-0012">Acyltransferase</keyword>
<dbReference type="EC" id="2.3.1.48" evidence="2 7"/>
<feature type="domain" description="Histone acetyl transferase HAT1 N-terminal" evidence="12">
    <location>
        <begin position="18"/>
        <end position="170"/>
    </location>
</feature>
<feature type="compositionally biased region" description="Acidic residues" evidence="11">
    <location>
        <begin position="496"/>
        <end position="508"/>
    </location>
</feature>
<dbReference type="GO" id="GO:0031509">
    <property type="term" value="P:subtelomeric heterochromatin formation"/>
    <property type="evidence" value="ECO:0007669"/>
    <property type="project" value="InterPro"/>
</dbReference>
<dbReference type="PIRSF" id="PIRSF038084">
    <property type="entry name" value="HAT-B_cat"/>
    <property type="match status" value="1"/>
</dbReference>
<evidence type="ECO:0000313" key="13">
    <source>
        <dbReference type="EMBL" id="KAK5118343.1"/>
    </source>
</evidence>
<dbReference type="InterPro" id="IPR037113">
    <property type="entry name" value="Hat1_N_sf"/>
</dbReference>
<comment type="function">
    <text evidence="7">Catalytic component of the histone acetylase B (HAT-B) complex. Has intrinsic substrate specificity that modifies lysine in recognition sequence GXGKXG. Involved in DNA double-strand break repair.</text>
</comment>
<keyword evidence="7" id="KW-0963">Cytoplasm</keyword>
<dbReference type="InterPro" id="IPR017380">
    <property type="entry name" value="Hist_AcTrfase_B-typ_cat-su"/>
</dbReference>
<evidence type="ECO:0000256" key="7">
    <source>
        <dbReference type="PIRNR" id="PIRNR038084"/>
    </source>
</evidence>
<evidence type="ECO:0000256" key="3">
    <source>
        <dbReference type="ARBA" id="ARBA00021268"/>
    </source>
</evidence>
<comment type="similarity">
    <text evidence="1 7">Belongs to the HAT1 family.</text>
</comment>
<evidence type="ECO:0000313" key="14">
    <source>
        <dbReference type="Proteomes" id="UP001310890"/>
    </source>
</evidence>
<evidence type="ECO:0000256" key="4">
    <source>
        <dbReference type="ARBA" id="ARBA00022679"/>
    </source>
</evidence>
<feature type="region of interest" description="Interaction with histone H4 N-terminus" evidence="9">
    <location>
        <begin position="51"/>
        <end position="53"/>
    </location>
</feature>
<dbReference type="PANTHER" id="PTHR12046">
    <property type="entry name" value="HISTONE ACETYLTRANSFERASE TYPE B CATALYTIC SUBUNIT"/>
    <property type="match status" value="1"/>
</dbReference>
<evidence type="ECO:0000256" key="8">
    <source>
        <dbReference type="PIRSR" id="PIRSR038084-1"/>
    </source>
</evidence>
<dbReference type="GO" id="GO:0000781">
    <property type="term" value="C:chromosome, telomeric region"/>
    <property type="evidence" value="ECO:0007669"/>
    <property type="project" value="GOC"/>
</dbReference>
<evidence type="ECO:0000256" key="10">
    <source>
        <dbReference type="PIRSR" id="PIRSR038084-3"/>
    </source>
</evidence>
<comment type="subunit">
    <text evidence="7">Component of the HAT-B complex composed of at least HAT1 and HAT2. The HAT-B complex binds to histone H4 tail.</text>
</comment>
<evidence type="ECO:0000256" key="5">
    <source>
        <dbReference type="ARBA" id="ARBA00023315"/>
    </source>
</evidence>
<proteinExistence type="inferred from homology"/>
<sequence>MDDDDELTAEITAQVDSWSTNSNTALHLSLHTPTTTLATFHPEFTYSIFGEEEAIFGYRGLKISIRFAAHDLRPRVSIEYGQKFEETLGQDGEVKATDVKAALSDFLPEAAFEEGALKWGDEKAFRPPGEKTKEYTRDGVQHEIWCSSLADADARRVLQNMQILVPLFIEGGSILQLEHDWSTQRWKLFLLYRLDGNPRPQASPYSLVGFGTSYRVSNLPGKDPSREDLDAYTFTHESLEALLPSPDATDESMLDTNHSPLDLPSRERLSQFLILPPYQGTGHGQQLYNNMYTHLISDPNVHEFTVEDPNEAFDDLRDLCDLRHLRKHVPEFSALRVTTTLTQQDLDPLKNIPTALIVSGPTRAAIQKKTKLASRQFGRLVEMHTLSFIPPSHRSRSRITRKLKCSNENDKAYYLWRLFVKERLYLHNRDLLAQVERSERVERLEGAVDGVLEGYVALLERVDGDKGLTDAAEGDDEVVEGAAQGRRQKKRRTVVNDEEDEDGDEDDVNAEKVEVAKQKGRKKVRTG</sequence>
<dbReference type="InterPro" id="IPR019467">
    <property type="entry name" value="Hat1_N"/>
</dbReference>
<comment type="caution">
    <text evidence="13">The sequence shown here is derived from an EMBL/GenBank/DDBJ whole genome shotgun (WGS) entry which is preliminary data.</text>
</comment>
<dbReference type="SUPFAM" id="SSF55729">
    <property type="entry name" value="Acyl-CoA N-acyltransferases (Nat)"/>
    <property type="match status" value="1"/>
</dbReference>
<keyword evidence="7" id="KW-0539">Nucleus</keyword>
<evidence type="ECO:0000259" key="12">
    <source>
        <dbReference type="Pfam" id="PF10394"/>
    </source>
</evidence>
<evidence type="ECO:0000256" key="9">
    <source>
        <dbReference type="PIRSR" id="PIRSR038084-2"/>
    </source>
</evidence>
<gene>
    <name evidence="13" type="ORF">LTR62_002856</name>
</gene>
<reference evidence="13" key="1">
    <citation type="submission" date="2023-08" db="EMBL/GenBank/DDBJ databases">
        <title>Black Yeasts Isolated from many extreme environments.</title>
        <authorList>
            <person name="Coleine C."/>
            <person name="Stajich J.E."/>
            <person name="Selbmann L."/>
        </authorList>
    </citation>
    <scope>NUCLEOTIDE SEQUENCE</scope>
    <source>
        <strain evidence="13">CCFEE 5401</strain>
    </source>
</reference>
<name>A0AAN7TRX7_9PEZI</name>
<dbReference type="Gene3D" id="3.90.360.10">
    <property type="entry name" value="Histone acetyl transferase 1 (HAT1), N-terminal domain"/>
    <property type="match status" value="1"/>
</dbReference>